<keyword evidence="2" id="KW-1133">Transmembrane helix</keyword>
<gene>
    <name evidence="3" type="ORF">L596_001417</name>
</gene>
<feature type="compositionally biased region" description="Polar residues" evidence="1">
    <location>
        <begin position="1"/>
        <end position="12"/>
    </location>
</feature>
<keyword evidence="2" id="KW-0812">Transmembrane</keyword>
<protein>
    <submittedName>
        <fullName evidence="3">Uncharacterized protein</fullName>
    </submittedName>
</protein>
<evidence type="ECO:0000256" key="1">
    <source>
        <dbReference type="SAM" id="MobiDB-lite"/>
    </source>
</evidence>
<name>A0A4U8UNQ8_STECR</name>
<dbReference type="AlphaFoldDB" id="A0A4U8UNQ8"/>
<dbReference type="EMBL" id="AZBU02000001">
    <property type="protein sequence ID" value="TMS33707.1"/>
    <property type="molecule type" value="Genomic_DNA"/>
</dbReference>
<feature type="compositionally biased region" description="Low complexity" evidence="1">
    <location>
        <begin position="13"/>
        <end position="26"/>
    </location>
</feature>
<evidence type="ECO:0000256" key="2">
    <source>
        <dbReference type="SAM" id="Phobius"/>
    </source>
</evidence>
<reference evidence="3 4" key="2">
    <citation type="journal article" date="2019" name="G3 (Bethesda)">
        <title>Hybrid Assembly of the Genome of the Entomopathogenic Nematode Steinernema carpocapsae Identifies the X-Chromosome.</title>
        <authorList>
            <person name="Serra L."/>
            <person name="Macchietto M."/>
            <person name="Macias-Munoz A."/>
            <person name="McGill C.J."/>
            <person name="Rodriguez I.M."/>
            <person name="Rodriguez B."/>
            <person name="Murad R."/>
            <person name="Mortazavi A."/>
        </authorList>
    </citation>
    <scope>NUCLEOTIDE SEQUENCE [LARGE SCALE GENOMIC DNA]</scope>
    <source>
        <strain evidence="3 4">ALL</strain>
    </source>
</reference>
<evidence type="ECO:0000313" key="4">
    <source>
        <dbReference type="Proteomes" id="UP000298663"/>
    </source>
</evidence>
<accession>A0A4U8UNQ8</accession>
<sequence>MSSLPLFSSTTKRTLSASTASSPRSSCTFTPFFAQAIILFETSSLTSSVGYVFFTDALTHIPRLCHPSANLTVTLFLEMSRNS</sequence>
<proteinExistence type="predicted"/>
<feature type="region of interest" description="Disordered" evidence="1">
    <location>
        <begin position="1"/>
        <end position="26"/>
    </location>
</feature>
<comment type="caution">
    <text evidence="3">The sequence shown here is derived from an EMBL/GenBank/DDBJ whole genome shotgun (WGS) entry which is preliminary data.</text>
</comment>
<evidence type="ECO:0000313" key="3">
    <source>
        <dbReference type="EMBL" id="TMS33707.1"/>
    </source>
</evidence>
<keyword evidence="4" id="KW-1185">Reference proteome</keyword>
<keyword evidence="2" id="KW-0472">Membrane</keyword>
<reference evidence="3 4" key="1">
    <citation type="journal article" date="2015" name="Genome Biol.">
        <title>Comparative genomics of Steinernema reveals deeply conserved gene regulatory networks.</title>
        <authorList>
            <person name="Dillman A.R."/>
            <person name="Macchietto M."/>
            <person name="Porter C.F."/>
            <person name="Rogers A."/>
            <person name="Williams B."/>
            <person name="Antoshechkin I."/>
            <person name="Lee M.M."/>
            <person name="Goodwin Z."/>
            <person name="Lu X."/>
            <person name="Lewis E.E."/>
            <person name="Goodrich-Blair H."/>
            <person name="Stock S.P."/>
            <person name="Adams B.J."/>
            <person name="Sternberg P.W."/>
            <person name="Mortazavi A."/>
        </authorList>
    </citation>
    <scope>NUCLEOTIDE SEQUENCE [LARGE SCALE GENOMIC DNA]</scope>
    <source>
        <strain evidence="3 4">ALL</strain>
    </source>
</reference>
<dbReference type="EMBL" id="CM016762">
    <property type="protein sequence ID" value="TMS33707.1"/>
    <property type="molecule type" value="Genomic_DNA"/>
</dbReference>
<dbReference type="Proteomes" id="UP000298663">
    <property type="component" value="Chromosome X"/>
</dbReference>
<feature type="transmembrane region" description="Helical" evidence="2">
    <location>
        <begin position="32"/>
        <end position="54"/>
    </location>
</feature>
<organism evidence="3 4">
    <name type="scientific">Steinernema carpocapsae</name>
    <name type="common">Entomopathogenic nematode</name>
    <dbReference type="NCBI Taxonomy" id="34508"/>
    <lineage>
        <taxon>Eukaryota</taxon>
        <taxon>Metazoa</taxon>
        <taxon>Ecdysozoa</taxon>
        <taxon>Nematoda</taxon>
        <taxon>Chromadorea</taxon>
        <taxon>Rhabditida</taxon>
        <taxon>Tylenchina</taxon>
        <taxon>Panagrolaimomorpha</taxon>
        <taxon>Strongyloidoidea</taxon>
        <taxon>Steinernematidae</taxon>
        <taxon>Steinernema</taxon>
    </lineage>
</organism>